<dbReference type="Pfam" id="PF01636">
    <property type="entry name" value="APH"/>
    <property type="match status" value="1"/>
</dbReference>
<dbReference type="Gene3D" id="1.10.472.80">
    <property type="entry name" value="Ypt/Rab-GAP domain of gyp1p, domain 3"/>
    <property type="match status" value="1"/>
</dbReference>
<dbReference type="SUPFAM" id="SSF47923">
    <property type="entry name" value="Ypt/Rab-GAP domain of gyp1p"/>
    <property type="match status" value="2"/>
</dbReference>
<comment type="caution">
    <text evidence="14">The sequence shown here is derived from an EMBL/GenBank/DDBJ whole genome shotgun (WGS) entry which is preliminary data.</text>
</comment>
<dbReference type="EMBL" id="JAVRRL010000052">
    <property type="protein sequence ID" value="KAK5110210.1"/>
    <property type="molecule type" value="Genomic_DNA"/>
</dbReference>
<proteinExistence type="inferred from homology"/>
<protein>
    <recommendedName>
        <fullName evidence="9">GTPase-activating protein GYP5</fullName>
    </recommendedName>
</protein>
<dbReference type="InterPro" id="IPR035969">
    <property type="entry name" value="Rab-GAP_TBC_sf"/>
</dbReference>
<evidence type="ECO:0000256" key="7">
    <source>
        <dbReference type="ARBA" id="ARBA00023054"/>
    </source>
</evidence>
<organism evidence="14 15">
    <name type="scientific">Meristemomyces frigidus</name>
    <dbReference type="NCBI Taxonomy" id="1508187"/>
    <lineage>
        <taxon>Eukaryota</taxon>
        <taxon>Fungi</taxon>
        <taxon>Dikarya</taxon>
        <taxon>Ascomycota</taxon>
        <taxon>Pezizomycotina</taxon>
        <taxon>Dothideomycetes</taxon>
        <taxon>Dothideomycetidae</taxon>
        <taxon>Mycosphaerellales</taxon>
        <taxon>Teratosphaeriaceae</taxon>
        <taxon>Meristemomyces</taxon>
    </lineage>
</organism>
<keyword evidence="12" id="KW-0812">Transmembrane</keyword>
<dbReference type="SUPFAM" id="SSF56112">
    <property type="entry name" value="Protein kinase-like (PK-like)"/>
    <property type="match status" value="1"/>
</dbReference>
<feature type="region of interest" description="Disordered" evidence="11">
    <location>
        <begin position="217"/>
        <end position="344"/>
    </location>
</feature>
<evidence type="ECO:0000313" key="14">
    <source>
        <dbReference type="EMBL" id="KAK5110210.1"/>
    </source>
</evidence>
<comment type="similarity">
    <text evidence="8">Belongs to the GYP5 family.</text>
</comment>
<dbReference type="GO" id="GO:0031267">
    <property type="term" value="F:small GTPase binding"/>
    <property type="evidence" value="ECO:0007669"/>
    <property type="project" value="TreeGrafter"/>
</dbReference>
<dbReference type="GO" id="GO:0005096">
    <property type="term" value="F:GTPase activator activity"/>
    <property type="evidence" value="ECO:0007669"/>
    <property type="project" value="UniProtKB-KW"/>
</dbReference>
<name>A0AAN7TK67_9PEZI</name>
<feature type="region of interest" description="Disordered" evidence="11">
    <location>
        <begin position="434"/>
        <end position="467"/>
    </location>
</feature>
<evidence type="ECO:0000256" key="6">
    <source>
        <dbReference type="ARBA" id="ARBA00022927"/>
    </source>
</evidence>
<evidence type="ECO:0000256" key="8">
    <source>
        <dbReference type="ARBA" id="ARBA00061661"/>
    </source>
</evidence>
<keyword evidence="6" id="KW-0653">Protein transport</keyword>
<evidence type="ECO:0000313" key="15">
    <source>
        <dbReference type="Proteomes" id="UP001310890"/>
    </source>
</evidence>
<dbReference type="GO" id="GO:0005737">
    <property type="term" value="C:cytoplasm"/>
    <property type="evidence" value="ECO:0007669"/>
    <property type="project" value="UniProtKB-SubCell"/>
</dbReference>
<evidence type="ECO:0000256" key="1">
    <source>
        <dbReference type="ARBA" id="ARBA00004496"/>
    </source>
</evidence>
<dbReference type="InterPro" id="IPR000195">
    <property type="entry name" value="Rab-GAP-TBC_dom"/>
</dbReference>
<dbReference type="InterPro" id="IPR011009">
    <property type="entry name" value="Kinase-like_dom_sf"/>
</dbReference>
<keyword evidence="3" id="KW-0343">GTPase activation</keyword>
<comment type="subcellular location">
    <subcellularLocation>
        <location evidence="1">Cytoplasm</location>
    </subcellularLocation>
</comment>
<dbReference type="PANTHER" id="PTHR47219:SF9">
    <property type="entry name" value="GTPASE ACTIVATING PROTEIN AND CENTROSOME-ASSOCIATED, ISOFORM B"/>
    <property type="match status" value="1"/>
</dbReference>
<keyword evidence="2" id="KW-0813">Transport</keyword>
<dbReference type="AlphaFoldDB" id="A0AAN7TK67"/>
<feature type="region of interest" description="Disordered" evidence="11">
    <location>
        <begin position="160"/>
        <end position="180"/>
    </location>
</feature>
<keyword evidence="12" id="KW-0472">Membrane</keyword>
<dbReference type="Gene3D" id="1.10.10.750">
    <property type="entry name" value="Ypt/Rab-GAP domain of gyp1p, domain 1"/>
    <property type="match status" value="1"/>
</dbReference>
<keyword evidence="4" id="KW-0963">Cytoplasm</keyword>
<feature type="region of interest" description="Disordered" evidence="11">
    <location>
        <begin position="532"/>
        <end position="590"/>
    </location>
</feature>
<dbReference type="PROSITE" id="PS50086">
    <property type="entry name" value="TBC_RABGAP"/>
    <property type="match status" value="1"/>
</dbReference>
<keyword evidence="12" id="KW-1133">Transmembrane helix</keyword>
<evidence type="ECO:0000256" key="2">
    <source>
        <dbReference type="ARBA" id="ARBA00022448"/>
    </source>
</evidence>
<feature type="compositionally biased region" description="Polar residues" evidence="11">
    <location>
        <begin position="226"/>
        <end position="242"/>
    </location>
</feature>
<dbReference type="SMART" id="SM00164">
    <property type="entry name" value="TBC"/>
    <property type="match status" value="1"/>
</dbReference>
<dbReference type="InterPro" id="IPR050302">
    <property type="entry name" value="Rab_GAP_TBC_domain"/>
</dbReference>
<feature type="coiled-coil region" evidence="10">
    <location>
        <begin position="959"/>
        <end position="986"/>
    </location>
</feature>
<feature type="domain" description="Rab-GAP TBC" evidence="13">
    <location>
        <begin position="500"/>
        <end position="766"/>
    </location>
</feature>
<evidence type="ECO:0000256" key="12">
    <source>
        <dbReference type="SAM" id="Phobius"/>
    </source>
</evidence>
<keyword evidence="5" id="KW-0931">ER-Golgi transport</keyword>
<feature type="region of interest" description="Disordered" evidence="11">
    <location>
        <begin position="118"/>
        <end position="147"/>
    </location>
</feature>
<dbReference type="GO" id="GO:0016192">
    <property type="term" value="P:vesicle-mediated transport"/>
    <property type="evidence" value="ECO:0007669"/>
    <property type="project" value="UniProtKB-KW"/>
</dbReference>
<evidence type="ECO:0000256" key="11">
    <source>
        <dbReference type="SAM" id="MobiDB-lite"/>
    </source>
</evidence>
<dbReference type="GO" id="GO:0015031">
    <property type="term" value="P:protein transport"/>
    <property type="evidence" value="ECO:0007669"/>
    <property type="project" value="UniProtKB-KW"/>
</dbReference>
<feature type="region of interest" description="Disordered" evidence="11">
    <location>
        <begin position="51"/>
        <end position="80"/>
    </location>
</feature>
<dbReference type="Gene3D" id="1.10.8.270">
    <property type="entry name" value="putative rabgap domain of human tbc1 domain family member 14 like domains"/>
    <property type="match status" value="1"/>
</dbReference>
<reference evidence="14" key="1">
    <citation type="submission" date="2023-08" db="EMBL/GenBank/DDBJ databases">
        <title>Black Yeasts Isolated from many extreme environments.</title>
        <authorList>
            <person name="Coleine C."/>
            <person name="Stajich J.E."/>
            <person name="Selbmann L."/>
        </authorList>
    </citation>
    <scope>NUCLEOTIDE SEQUENCE</scope>
    <source>
        <strain evidence="14">CCFEE 5401</strain>
    </source>
</reference>
<evidence type="ECO:0000259" key="13">
    <source>
        <dbReference type="PROSITE" id="PS50086"/>
    </source>
</evidence>
<evidence type="ECO:0000256" key="3">
    <source>
        <dbReference type="ARBA" id="ARBA00022468"/>
    </source>
</evidence>
<gene>
    <name evidence="14" type="ORF">LTR62_006206</name>
</gene>
<feature type="coiled-coil region" evidence="10">
    <location>
        <begin position="874"/>
        <end position="929"/>
    </location>
</feature>
<feature type="compositionally biased region" description="Pro residues" evidence="11">
    <location>
        <begin position="58"/>
        <end position="80"/>
    </location>
</feature>
<evidence type="ECO:0000256" key="9">
    <source>
        <dbReference type="ARBA" id="ARBA00072088"/>
    </source>
</evidence>
<dbReference type="Proteomes" id="UP001310890">
    <property type="component" value="Unassembled WGS sequence"/>
</dbReference>
<sequence length="1134" mass="123735">MSAQERAQAWQVQLAAARHAGSTIVSESQTQSHHTLVTVGDGGHIRQTTDNAATVRTPLPPTPSVAPTPPTPRIPPVPPVPPVPPIPPIPHDIPPYGTRLGSSTLREHTAPGILDRRKSTKLVKPSKSRERERGIGKRGSPPPPITFTMADSEAVVEVREEDMTPGQESDAFEDASESTPKPVAAVPHVEALDEAAGLAINGAEDTAPSTIEVAALSNGDAKGTHSRQTTVDITPSLDSSMAASPPRDRSVSPSKRARQTMKGLSGDFVVTAPPPPSTSDRVHALDARQPRDSAAGASPRPTDGFARKASSGLSGLLGRMGSIRRPAKSPPARSESKIRQERVNTNGSMASLNESVNGMASIADESETSSLRPSLRDQFQDVRRREEHTIDELDNAVDDAPQRSPIGRKHSDAGILSRMGDDGLVIAPAKLGRAASTPGPLKSPTLDPKLPPGTASGITAGPADEPRPVNWDLWQTVVYEGPAAVRRTSGEELRQAIAAGIPPAIRGVVWQVLAESKNEELEAVYHTLKTRGTDAEQLRPAPATRTHSQSGLLNGTALEKESVASSTSSVHSVESTTATPATSAVASPPISVDGNPLDIQGKLVVEKQKRDSAALLKLEKAIRRDMGSRTSFSKYTQSAGLQESLFNNCKAYALFDEGVGYAQGINFITMPLLFNLSEEESFTLLVKLMSGYDLRSMFTPEMSGLHLRLYQFERLLEDLEPALYCHLRRRKVDPQLYATQWFLTLFAYRFPLQLVLRVYDLIFSEGLTAILKFGIVLMQRNREALLAMKDMSQLSAFLKEKIFDVYIDKSPSASSLLDSGFFGSVTGGADKELYRADEMVRDACNIEIAEAQLALYTSEWEDQQRTTLAQTTELENLRTANSSLTSRLKNLEERSQAQDTEHVTLASELVRLKVQLDEVLDESEGLKMQVQQLQGIVDTQPGLVEAKLKEEMERIMARNLEVQGQNRGLMEEQEEMERELVGAKMALAQLAHSRPTAFQTRFYDVGDTLVVFNLGDALLGVKDRRPSKGVTPEPTILCWLGERKLSFPARRTLHYTEDVDRVHFELGLDTSKLVFNHKDLGSTNIMVDVEDNCYIGIVDWEMAGFVPLLGLGSNGLLVLLWVYAGQGLRSMMLR</sequence>
<feature type="compositionally biased region" description="Low complexity" evidence="11">
    <location>
        <begin position="563"/>
        <end position="590"/>
    </location>
</feature>
<evidence type="ECO:0000256" key="4">
    <source>
        <dbReference type="ARBA" id="ARBA00022490"/>
    </source>
</evidence>
<keyword evidence="7 10" id="KW-0175">Coiled coil</keyword>
<dbReference type="Pfam" id="PF23436">
    <property type="entry name" value="RabGap-TBC_2"/>
    <property type="match status" value="1"/>
</dbReference>
<dbReference type="InterPro" id="IPR002575">
    <property type="entry name" value="Aminoglycoside_PTrfase"/>
</dbReference>
<evidence type="ECO:0000256" key="10">
    <source>
        <dbReference type="SAM" id="Coils"/>
    </source>
</evidence>
<evidence type="ECO:0000256" key="5">
    <source>
        <dbReference type="ARBA" id="ARBA00022892"/>
    </source>
</evidence>
<feature type="transmembrane region" description="Helical" evidence="12">
    <location>
        <begin position="1102"/>
        <end position="1124"/>
    </location>
</feature>
<accession>A0AAN7TK67</accession>
<dbReference type="FunFam" id="1.10.472.80:FF:000044">
    <property type="entry name" value="GTPase-activating protein GYP5"/>
    <property type="match status" value="1"/>
</dbReference>
<feature type="compositionally biased region" description="Basic and acidic residues" evidence="11">
    <location>
        <begin position="280"/>
        <end position="291"/>
    </location>
</feature>
<dbReference type="PANTHER" id="PTHR47219">
    <property type="entry name" value="RAB GTPASE-ACTIVATING PROTEIN 1-LIKE"/>
    <property type="match status" value="1"/>
</dbReference>